<reference evidence="4 5" key="1">
    <citation type="submission" date="2023-12" db="EMBL/GenBank/DDBJ databases">
        <title>'Antibacterial potential of Stenotrophomonas maltophilia cystic fibrosis isolates' (manuscript under preparation).</title>
        <authorList>
            <person name="Crisan C.V."/>
            <person name="Pettis M."/>
            <person name="Goldberg J.B."/>
        </authorList>
    </citation>
    <scope>NUCLEOTIDE SEQUENCE [LARGE SCALE GENOMIC DNA]</scope>
    <source>
        <strain evidence="4 5">CCV155</strain>
    </source>
</reference>
<evidence type="ECO:0000259" key="3">
    <source>
        <dbReference type="PROSITE" id="PS50110"/>
    </source>
</evidence>
<proteinExistence type="predicted"/>
<dbReference type="PROSITE" id="PS50110">
    <property type="entry name" value="RESPONSE_REGULATORY"/>
    <property type="match status" value="1"/>
</dbReference>
<dbReference type="InterPro" id="IPR050595">
    <property type="entry name" value="Bact_response_regulator"/>
</dbReference>
<comment type="caution">
    <text evidence="4">The sequence shown here is derived from an EMBL/GenBank/DDBJ whole genome shotgun (WGS) entry which is preliminary data.</text>
</comment>
<dbReference type="EMBL" id="JAXUAC010000066">
    <property type="protein sequence ID" value="MDZ7514279.1"/>
    <property type="molecule type" value="Genomic_DNA"/>
</dbReference>
<name>A0ABU5MNF1_9GAMM</name>
<dbReference type="PANTHER" id="PTHR44591:SF21">
    <property type="entry name" value="TWO-COMPONENT RESPONSE REGULATOR"/>
    <property type="match status" value="1"/>
</dbReference>
<accession>A0ABU5MNF1</accession>
<feature type="domain" description="Response regulatory" evidence="3">
    <location>
        <begin position="4"/>
        <end position="117"/>
    </location>
</feature>
<keyword evidence="1 2" id="KW-0597">Phosphoprotein</keyword>
<dbReference type="SMART" id="SM00448">
    <property type="entry name" value="REC"/>
    <property type="match status" value="1"/>
</dbReference>
<dbReference type="RefSeq" id="WP_197637010.1">
    <property type="nucleotide sequence ID" value="NZ_CP196982.1"/>
</dbReference>
<gene>
    <name evidence="4" type="ORF">U5F72_20975</name>
</gene>
<dbReference type="PANTHER" id="PTHR44591">
    <property type="entry name" value="STRESS RESPONSE REGULATOR PROTEIN 1"/>
    <property type="match status" value="1"/>
</dbReference>
<dbReference type="Proteomes" id="UP001290894">
    <property type="component" value="Unassembled WGS sequence"/>
</dbReference>
<dbReference type="Gene3D" id="3.40.50.2300">
    <property type="match status" value="1"/>
</dbReference>
<evidence type="ECO:0000256" key="2">
    <source>
        <dbReference type="PROSITE-ProRule" id="PRU00169"/>
    </source>
</evidence>
<dbReference type="InterPro" id="IPR001789">
    <property type="entry name" value="Sig_transdc_resp-reg_receiver"/>
</dbReference>
<dbReference type="Pfam" id="PF00072">
    <property type="entry name" value="Response_reg"/>
    <property type="match status" value="1"/>
</dbReference>
<organism evidence="4 5">
    <name type="scientific">Stenotrophomonas muris</name>
    <dbReference type="NCBI Taxonomy" id="2963283"/>
    <lineage>
        <taxon>Bacteria</taxon>
        <taxon>Pseudomonadati</taxon>
        <taxon>Pseudomonadota</taxon>
        <taxon>Gammaproteobacteria</taxon>
        <taxon>Lysobacterales</taxon>
        <taxon>Lysobacteraceae</taxon>
        <taxon>Stenotrophomonas</taxon>
    </lineage>
</organism>
<sequence length="117" mass="12692">MNLSVLFVDDEDDLREIVVDALAAQGFVVTTARNGVEAIQCLRGDAQFSIVVTDYNMPEGVSGLDVASEAASVQPNARILLASGYSRSQLPTLPSNVQFLSKPYRFKQLIAAINNQF</sequence>
<protein>
    <submittedName>
        <fullName evidence="4">Response regulator</fullName>
    </submittedName>
</protein>
<evidence type="ECO:0000313" key="4">
    <source>
        <dbReference type="EMBL" id="MDZ7514279.1"/>
    </source>
</evidence>
<keyword evidence="5" id="KW-1185">Reference proteome</keyword>
<dbReference type="SUPFAM" id="SSF52172">
    <property type="entry name" value="CheY-like"/>
    <property type="match status" value="1"/>
</dbReference>
<feature type="modified residue" description="4-aspartylphosphate" evidence="2">
    <location>
        <position position="54"/>
    </location>
</feature>
<dbReference type="InterPro" id="IPR011006">
    <property type="entry name" value="CheY-like_superfamily"/>
</dbReference>
<evidence type="ECO:0000313" key="5">
    <source>
        <dbReference type="Proteomes" id="UP001290894"/>
    </source>
</evidence>
<evidence type="ECO:0000256" key="1">
    <source>
        <dbReference type="ARBA" id="ARBA00022553"/>
    </source>
</evidence>